<organism evidence="1">
    <name type="scientific">Arundo donax</name>
    <name type="common">Giant reed</name>
    <name type="synonym">Donax arundinaceus</name>
    <dbReference type="NCBI Taxonomy" id="35708"/>
    <lineage>
        <taxon>Eukaryota</taxon>
        <taxon>Viridiplantae</taxon>
        <taxon>Streptophyta</taxon>
        <taxon>Embryophyta</taxon>
        <taxon>Tracheophyta</taxon>
        <taxon>Spermatophyta</taxon>
        <taxon>Magnoliopsida</taxon>
        <taxon>Liliopsida</taxon>
        <taxon>Poales</taxon>
        <taxon>Poaceae</taxon>
        <taxon>PACMAD clade</taxon>
        <taxon>Arundinoideae</taxon>
        <taxon>Arundineae</taxon>
        <taxon>Arundo</taxon>
    </lineage>
</organism>
<evidence type="ECO:0000313" key="1">
    <source>
        <dbReference type="EMBL" id="JAD38946.1"/>
    </source>
</evidence>
<accession>A0A0A8ZJG1</accession>
<protein>
    <submittedName>
        <fullName evidence="1">Uncharacterized protein</fullName>
    </submittedName>
</protein>
<reference evidence="1" key="1">
    <citation type="submission" date="2014-09" db="EMBL/GenBank/DDBJ databases">
        <authorList>
            <person name="Magalhaes I.L.F."/>
            <person name="Oliveira U."/>
            <person name="Santos F.R."/>
            <person name="Vidigal T.H.D.A."/>
            <person name="Brescovit A.D."/>
            <person name="Santos A.J."/>
        </authorList>
    </citation>
    <scope>NUCLEOTIDE SEQUENCE</scope>
    <source>
        <tissue evidence="1">Shoot tissue taken approximately 20 cm above the soil surface</tissue>
    </source>
</reference>
<sequence length="56" mass="6567">MAHNVLMCAVMFSSSKFLFMHNVTGVPSCQTETEISHCLFLPFFYRRTNCFWTIKI</sequence>
<dbReference type="EMBL" id="GBRH01258949">
    <property type="protein sequence ID" value="JAD38946.1"/>
    <property type="molecule type" value="Transcribed_RNA"/>
</dbReference>
<proteinExistence type="predicted"/>
<name>A0A0A8ZJG1_ARUDO</name>
<reference evidence="1" key="2">
    <citation type="journal article" date="2015" name="Data Brief">
        <title>Shoot transcriptome of the giant reed, Arundo donax.</title>
        <authorList>
            <person name="Barrero R.A."/>
            <person name="Guerrero F.D."/>
            <person name="Moolhuijzen P."/>
            <person name="Goolsby J.A."/>
            <person name="Tidwell J."/>
            <person name="Bellgard S.E."/>
            <person name="Bellgard M.I."/>
        </authorList>
    </citation>
    <scope>NUCLEOTIDE SEQUENCE</scope>
    <source>
        <tissue evidence="1">Shoot tissue taken approximately 20 cm above the soil surface</tissue>
    </source>
</reference>
<dbReference type="AlphaFoldDB" id="A0A0A8ZJG1"/>